<dbReference type="GO" id="GO:0030170">
    <property type="term" value="F:pyridoxal phosphate binding"/>
    <property type="evidence" value="ECO:0007669"/>
    <property type="project" value="TreeGrafter"/>
</dbReference>
<dbReference type="PIRSF" id="PIRSF000390">
    <property type="entry name" value="PLP_StrS"/>
    <property type="match status" value="1"/>
</dbReference>
<dbReference type="GO" id="GO:0000271">
    <property type="term" value="P:polysaccharide biosynthetic process"/>
    <property type="evidence" value="ECO:0007669"/>
    <property type="project" value="TreeGrafter"/>
</dbReference>
<comment type="similarity">
    <text evidence="3">Belongs to the DegT/DnrJ/EryC1 family.</text>
</comment>
<dbReference type="PANTHER" id="PTHR30244:SF42">
    <property type="entry name" value="UDP-2-ACETAMIDO-2-DEOXY-3-OXO-D-GLUCURONATE AMINOTRANSFERASE"/>
    <property type="match status" value="1"/>
</dbReference>
<sequence length="370" mass="41044">MKTTNKVPYVNLSRQWETEKQELLPVIESILGSGNYIGGDQVSKFEESVAKLCGVKYAVALNSGTDALMSGLAAIGVRPGDEVITPPNSFIASTAAVVHLKAVPVFVDVCDDQNIDPGKIEKAITKKTKAIMPVHLTGRVASMDEILRISEKYSIPIIEDAAQSIGSKWSGRTSGSFGAVGCFSTHPLKNLNACGDGGFLTTNDEKIYQNVSRYRNHGLVDRNTVEFFGLVSRMDALQAGILNFRIGKLPELIQARRANAEAYKKLLDRNFVYIPEDKPEEFNTFHTFVIQVDKRDELKNRLAELGVETSIHYPIPIHLQPASRSLGYKAGDFPVVEEQSRRILTLPIHQFLKREELEFVAESVNKFYKG</sequence>
<dbReference type="AlphaFoldDB" id="A0A4R9GM44"/>
<proteinExistence type="inferred from homology"/>
<dbReference type="SUPFAM" id="SSF53383">
    <property type="entry name" value="PLP-dependent transferases"/>
    <property type="match status" value="1"/>
</dbReference>
<evidence type="ECO:0000256" key="1">
    <source>
        <dbReference type="PIRSR" id="PIRSR000390-1"/>
    </source>
</evidence>
<dbReference type="InterPro" id="IPR015422">
    <property type="entry name" value="PyrdxlP-dep_Trfase_small"/>
</dbReference>
<name>A0A4R9GM44_9LEPT</name>
<protein>
    <submittedName>
        <fullName evidence="4">DegT/DnrJ/EryC1/StrS family aminotransferase</fullName>
    </submittedName>
</protein>
<evidence type="ECO:0000313" key="4">
    <source>
        <dbReference type="EMBL" id="TGK17250.1"/>
    </source>
</evidence>
<evidence type="ECO:0000313" key="5">
    <source>
        <dbReference type="Proteomes" id="UP000297855"/>
    </source>
</evidence>
<feature type="active site" description="Proton acceptor" evidence="1">
    <location>
        <position position="189"/>
    </location>
</feature>
<dbReference type="Proteomes" id="UP000297855">
    <property type="component" value="Unassembled WGS sequence"/>
</dbReference>
<comment type="caution">
    <text evidence="4">The sequence shown here is derived from an EMBL/GenBank/DDBJ whole genome shotgun (WGS) entry which is preliminary data.</text>
</comment>
<keyword evidence="5" id="KW-1185">Reference proteome</keyword>
<dbReference type="Gene3D" id="3.40.640.10">
    <property type="entry name" value="Type I PLP-dependent aspartate aminotransferase-like (Major domain)"/>
    <property type="match status" value="1"/>
</dbReference>
<organism evidence="4 5">
    <name type="scientific">Leptospira fluminis</name>
    <dbReference type="NCBI Taxonomy" id="2484979"/>
    <lineage>
        <taxon>Bacteria</taxon>
        <taxon>Pseudomonadati</taxon>
        <taxon>Spirochaetota</taxon>
        <taxon>Spirochaetia</taxon>
        <taxon>Leptospirales</taxon>
        <taxon>Leptospiraceae</taxon>
        <taxon>Leptospira</taxon>
    </lineage>
</organism>
<feature type="modified residue" description="N6-(pyridoxal phosphate)lysine" evidence="2">
    <location>
        <position position="189"/>
    </location>
</feature>
<dbReference type="CDD" id="cd00616">
    <property type="entry name" value="AHBA_syn"/>
    <property type="match status" value="1"/>
</dbReference>
<keyword evidence="4" id="KW-0032">Aminotransferase</keyword>
<dbReference type="EMBL" id="RQEV01000012">
    <property type="protein sequence ID" value="TGK17250.1"/>
    <property type="molecule type" value="Genomic_DNA"/>
</dbReference>
<dbReference type="OrthoDB" id="9810913at2"/>
<dbReference type="RefSeq" id="WP_135813939.1">
    <property type="nucleotide sequence ID" value="NZ_RQEV01000012.1"/>
</dbReference>
<keyword evidence="4" id="KW-0808">Transferase</keyword>
<evidence type="ECO:0000256" key="3">
    <source>
        <dbReference type="RuleBase" id="RU004508"/>
    </source>
</evidence>
<accession>A0A4R9GM44</accession>
<gene>
    <name evidence="4" type="ORF">EHO61_12610</name>
</gene>
<dbReference type="Gene3D" id="3.90.1150.10">
    <property type="entry name" value="Aspartate Aminotransferase, domain 1"/>
    <property type="match status" value="1"/>
</dbReference>
<dbReference type="GO" id="GO:0008483">
    <property type="term" value="F:transaminase activity"/>
    <property type="evidence" value="ECO:0007669"/>
    <property type="project" value="UniProtKB-KW"/>
</dbReference>
<evidence type="ECO:0000256" key="2">
    <source>
        <dbReference type="PIRSR" id="PIRSR000390-2"/>
    </source>
</evidence>
<dbReference type="InterPro" id="IPR015421">
    <property type="entry name" value="PyrdxlP-dep_Trfase_major"/>
</dbReference>
<dbReference type="PANTHER" id="PTHR30244">
    <property type="entry name" value="TRANSAMINASE"/>
    <property type="match status" value="1"/>
</dbReference>
<reference evidence="4" key="1">
    <citation type="journal article" date="2019" name="PLoS Negl. Trop. Dis.">
        <title>Revisiting the worldwide diversity of Leptospira species in the environment.</title>
        <authorList>
            <person name="Vincent A.T."/>
            <person name="Schiettekatte O."/>
            <person name="Bourhy P."/>
            <person name="Veyrier F.J."/>
            <person name="Picardeau M."/>
        </authorList>
    </citation>
    <scope>NUCLEOTIDE SEQUENCE [LARGE SCALE GENOMIC DNA]</scope>
    <source>
        <strain evidence="4">SCS5</strain>
    </source>
</reference>
<dbReference type="Pfam" id="PF01041">
    <property type="entry name" value="DegT_DnrJ_EryC1"/>
    <property type="match status" value="1"/>
</dbReference>
<dbReference type="InterPro" id="IPR015424">
    <property type="entry name" value="PyrdxlP-dep_Trfase"/>
</dbReference>
<keyword evidence="2 3" id="KW-0663">Pyridoxal phosphate</keyword>
<dbReference type="InterPro" id="IPR000653">
    <property type="entry name" value="DegT/StrS_aminotransferase"/>
</dbReference>